<proteinExistence type="predicted"/>
<dbReference type="Proteomes" id="UP000198977">
    <property type="component" value="Unassembled WGS sequence"/>
</dbReference>
<evidence type="ECO:0000313" key="1">
    <source>
        <dbReference type="EMBL" id="SFF06108.1"/>
    </source>
</evidence>
<sequence length="464" mass="52183">MIPRAILLRAEHMAHLLDHPALDEMDDAELRALEQFMRFCAEQALNAPDAVDIEAFTELTAASSAEVTLLAKALARFGAGPALLAALRETGLKVEHRTSFKGVNKGPNSEYRRSVSVPIEGLPNAWQSTLQRLKAERAFSDSILNRMERRLGMFVWSSCQDGLPPDLRSLAAQRALYRDMRARSADKNEAVPRWSYLRSTWEELRRFARAHNLPNDAIEELSNTYQVLVRLEAKQEPLKFSKIMTAGTTSSLLAEAEEFLAHAEAAKTPDKRWALRNRAAAIAIGCAIPARPGDVSKHHIFGAGITYDPARSVYRFCYVPGKTRCLRPDLLDISLQPYWNKFIDALILQDQDSRYLNALRAKAITDKRPLYVNYDRTPCASPWYSRAWVAAADTGGHIARTLINDEFSDMGEFGIQYAAAANHHFSEKIKAKYRSGNAVRKSYARAHDTMSERFKIDDDISDLI</sequence>
<name>A0A1I2FMV8_9RHOB</name>
<keyword evidence="2" id="KW-1185">Reference proteome</keyword>
<dbReference type="STRING" id="74348.SAMN04488523_11649"/>
<evidence type="ECO:0000313" key="2">
    <source>
        <dbReference type="Proteomes" id="UP000198977"/>
    </source>
</evidence>
<organism evidence="1 2">
    <name type="scientific">Sulfitobacter brevis</name>
    <dbReference type="NCBI Taxonomy" id="74348"/>
    <lineage>
        <taxon>Bacteria</taxon>
        <taxon>Pseudomonadati</taxon>
        <taxon>Pseudomonadota</taxon>
        <taxon>Alphaproteobacteria</taxon>
        <taxon>Rhodobacterales</taxon>
        <taxon>Roseobacteraceae</taxon>
        <taxon>Sulfitobacter</taxon>
    </lineage>
</organism>
<protein>
    <submittedName>
        <fullName evidence="1">Uncharacterized protein</fullName>
    </submittedName>
</protein>
<dbReference type="AlphaFoldDB" id="A0A1I2FMV8"/>
<dbReference type="EMBL" id="FOMW01000016">
    <property type="protein sequence ID" value="SFF06108.1"/>
    <property type="molecule type" value="Genomic_DNA"/>
</dbReference>
<gene>
    <name evidence="1" type="ORF">SAMN04488523_11649</name>
</gene>
<accession>A0A1I2FMV8</accession>
<reference evidence="1 2" key="1">
    <citation type="submission" date="2016-10" db="EMBL/GenBank/DDBJ databases">
        <authorList>
            <person name="de Groot N.N."/>
        </authorList>
    </citation>
    <scope>NUCLEOTIDE SEQUENCE [LARGE SCALE GENOMIC DNA]</scope>
    <source>
        <strain evidence="1 2">DSM 11443</strain>
    </source>
</reference>